<accession>A0ABQ3QEC6</accession>
<dbReference type="PROSITE" id="PS00211">
    <property type="entry name" value="ABC_TRANSPORTER_1"/>
    <property type="match status" value="1"/>
</dbReference>
<organism evidence="8 9">
    <name type="scientific">Streptomyces violascens</name>
    <dbReference type="NCBI Taxonomy" id="67381"/>
    <lineage>
        <taxon>Bacteria</taxon>
        <taxon>Bacillati</taxon>
        <taxon>Actinomycetota</taxon>
        <taxon>Actinomycetes</taxon>
        <taxon>Kitasatosporales</taxon>
        <taxon>Streptomycetaceae</taxon>
        <taxon>Streptomyces</taxon>
    </lineage>
</organism>
<evidence type="ECO:0000256" key="2">
    <source>
        <dbReference type="ARBA" id="ARBA00005417"/>
    </source>
</evidence>
<comment type="subcellular location">
    <subcellularLocation>
        <location evidence="1">Cell membrane</location>
        <topology evidence="1">Peripheral membrane protein</topology>
    </subcellularLocation>
</comment>
<dbReference type="InterPro" id="IPR003593">
    <property type="entry name" value="AAA+_ATPase"/>
</dbReference>
<dbReference type="Gene3D" id="3.40.50.300">
    <property type="entry name" value="P-loop containing nucleotide triphosphate hydrolases"/>
    <property type="match status" value="1"/>
</dbReference>
<dbReference type="InterPro" id="IPR027417">
    <property type="entry name" value="P-loop_NTPase"/>
</dbReference>
<dbReference type="RefSeq" id="WP_189967606.1">
    <property type="nucleotide sequence ID" value="NZ_BMUA01000020.1"/>
</dbReference>
<dbReference type="EMBL" id="BNDY01000001">
    <property type="protein sequence ID" value="GHI35599.1"/>
    <property type="molecule type" value="Genomic_DNA"/>
</dbReference>
<evidence type="ECO:0000313" key="9">
    <source>
        <dbReference type="Proteomes" id="UP001050808"/>
    </source>
</evidence>
<keyword evidence="4" id="KW-0547">Nucleotide-binding</keyword>
<evidence type="ECO:0000256" key="5">
    <source>
        <dbReference type="ARBA" id="ARBA00022840"/>
    </source>
</evidence>
<dbReference type="PROSITE" id="PS50893">
    <property type="entry name" value="ABC_TRANSPORTER_2"/>
    <property type="match status" value="1"/>
</dbReference>
<dbReference type="CDD" id="cd03230">
    <property type="entry name" value="ABC_DR_subfamily_A"/>
    <property type="match status" value="1"/>
</dbReference>
<reference evidence="8" key="1">
    <citation type="submission" date="2024-05" db="EMBL/GenBank/DDBJ databases">
        <title>Whole genome shotgun sequence of Streptomyces violascens NBRC 12920.</title>
        <authorList>
            <person name="Komaki H."/>
            <person name="Tamura T."/>
        </authorList>
    </citation>
    <scope>NUCLEOTIDE SEQUENCE</scope>
    <source>
        <strain evidence="8">NBRC 12920</strain>
    </source>
</reference>
<name>A0ABQ3QEC6_9ACTN</name>
<dbReference type="GO" id="GO:0005524">
    <property type="term" value="F:ATP binding"/>
    <property type="evidence" value="ECO:0007669"/>
    <property type="project" value="UniProtKB-KW"/>
</dbReference>
<dbReference type="PANTHER" id="PTHR42711">
    <property type="entry name" value="ABC TRANSPORTER ATP-BINDING PROTEIN"/>
    <property type="match status" value="1"/>
</dbReference>
<feature type="domain" description="ABC transporter" evidence="7">
    <location>
        <begin position="5"/>
        <end position="231"/>
    </location>
</feature>
<evidence type="ECO:0000313" key="8">
    <source>
        <dbReference type="EMBL" id="GHI35599.1"/>
    </source>
</evidence>
<keyword evidence="6" id="KW-0046">Antibiotic resistance</keyword>
<gene>
    <name evidence="8" type="ORF">Sviol_00070</name>
</gene>
<protein>
    <submittedName>
        <fullName evidence="8">ABC transporter ATP-binding protein</fullName>
    </submittedName>
</protein>
<keyword evidence="5 8" id="KW-0067">ATP-binding</keyword>
<evidence type="ECO:0000256" key="4">
    <source>
        <dbReference type="ARBA" id="ARBA00022741"/>
    </source>
</evidence>
<evidence type="ECO:0000256" key="3">
    <source>
        <dbReference type="ARBA" id="ARBA00022448"/>
    </source>
</evidence>
<sequence>MTKAITVAGLHKSFGRTHALDGLDLAVEAGEVHGFLGPNGAGKSTTIRVLLGLLRADSGAAQLLGRDPWANAVELHRHVAYVPGDVTLWRNLSGGEVIDLYGRLRGGRLDRSRRHDLIERFELDPTKKGRTYSKGNRQKVALVAAFASDVDVLILDEPTSGLDPLMEEVFQSCVEEERDRGRTVLLSSHILSEVESLCDRVSIIRRGRTVETGSLAELRHLTRTSVTAELAGPPNGLAQLPGVYDVALHEIEGSQGHRVKLQVDTDKLDAVLRSLTESGVRSLISTPPTLEELFLRHYTGAEEEAVTR</sequence>
<evidence type="ECO:0000256" key="6">
    <source>
        <dbReference type="ARBA" id="ARBA00023251"/>
    </source>
</evidence>
<evidence type="ECO:0000259" key="7">
    <source>
        <dbReference type="PROSITE" id="PS50893"/>
    </source>
</evidence>
<dbReference type="Pfam" id="PF00005">
    <property type="entry name" value="ABC_tran"/>
    <property type="match status" value="1"/>
</dbReference>
<dbReference type="SMART" id="SM00382">
    <property type="entry name" value="AAA"/>
    <property type="match status" value="1"/>
</dbReference>
<proteinExistence type="inferred from homology"/>
<comment type="similarity">
    <text evidence="2">Belongs to the ABC transporter superfamily.</text>
</comment>
<dbReference type="SUPFAM" id="SSF52540">
    <property type="entry name" value="P-loop containing nucleoside triphosphate hydrolases"/>
    <property type="match status" value="1"/>
</dbReference>
<dbReference type="Proteomes" id="UP001050808">
    <property type="component" value="Unassembled WGS sequence"/>
</dbReference>
<dbReference type="PANTHER" id="PTHR42711:SF5">
    <property type="entry name" value="ABC TRANSPORTER ATP-BINDING PROTEIN NATA"/>
    <property type="match status" value="1"/>
</dbReference>
<dbReference type="InterPro" id="IPR050763">
    <property type="entry name" value="ABC_transporter_ATP-binding"/>
</dbReference>
<keyword evidence="9" id="KW-1185">Reference proteome</keyword>
<dbReference type="InterPro" id="IPR003439">
    <property type="entry name" value="ABC_transporter-like_ATP-bd"/>
</dbReference>
<comment type="caution">
    <text evidence="8">The sequence shown here is derived from an EMBL/GenBank/DDBJ whole genome shotgun (WGS) entry which is preliminary data.</text>
</comment>
<keyword evidence="3" id="KW-0813">Transport</keyword>
<dbReference type="InterPro" id="IPR017871">
    <property type="entry name" value="ABC_transporter-like_CS"/>
</dbReference>
<evidence type="ECO:0000256" key="1">
    <source>
        <dbReference type="ARBA" id="ARBA00004202"/>
    </source>
</evidence>